<feature type="binding site" evidence="2">
    <location>
        <position position="320"/>
    </location>
    <ligand>
        <name>substrate</name>
    </ligand>
</feature>
<keyword evidence="6" id="KW-1185">Reference proteome</keyword>
<comment type="catalytic activity">
    <reaction evidence="2">
        <text>thiamine phosphate + ATP = thiamine diphosphate + ADP</text>
        <dbReference type="Rhea" id="RHEA:15913"/>
        <dbReference type="ChEBI" id="CHEBI:30616"/>
        <dbReference type="ChEBI" id="CHEBI:37575"/>
        <dbReference type="ChEBI" id="CHEBI:58937"/>
        <dbReference type="ChEBI" id="CHEBI:456216"/>
        <dbReference type="EC" id="2.7.4.16"/>
    </reaction>
</comment>
<feature type="domain" description="PurM-like C-terminal" evidence="4">
    <location>
        <begin position="150"/>
        <end position="300"/>
    </location>
</feature>
<reference evidence="6" key="1">
    <citation type="submission" date="2016-10" db="EMBL/GenBank/DDBJ databases">
        <authorList>
            <person name="Varghese N."/>
            <person name="Submissions S."/>
        </authorList>
    </citation>
    <scope>NUCLEOTIDE SEQUENCE [LARGE SCALE GENOMIC DNA]</scope>
    <source>
        <strain evidence="6">CGMCC 1.7285</strain>
    </source>
</reference>
<feature type="binding site" evidence="2">
    <location>
        <begin position="121"/>
        <end position="122"/>
    </location>
    <ligand>
        <name>ATP</name>
        <dbReference type="ChEBI" id="CHEBI:30616"/>
    </ligand>
</feature>
<feature type="binding site" evidence="2">
    <location>
        <position position="213"/>
    </location>
    <ligand>
        <name>ATP</name>
        <dbReference type="ChEBI" id="CHEBI:30616"/>
    </ligand>
</feature>
<name>A0A1I6HVP2_9GAMM</name>
<dbReference type="PIRSF" id="PIRSF005303">
    <property type="entry name" value="Thiam_monoph_kin"/>
    <property type="match status" value="1"/>
</dbReference>
<feature type="binding site" evidence="2">
    <location>
        <position position="214"/>
    </location>
    <ligand>
        <name>Mg(2+)</name>
        <dbReference type="ChEBI" id="CHEBI:18420"/>
        <label>5</label>
    </ligand>
</feature>
<feature type="domain" description="PurM-like N-terminal" evidence="3">
    <location>
        <begin position="28"/>
        <end position="138"/>
    </location>
</feature>
<dbReference type="InterPro" id="IPR016188">
    <property type="entry name" value="PurM-like_N"/>
</dbReference>
<dbReference type="SUPFAM" id="SSF56042">
    <property type="entry name" value="PurM C-terminal domain-like"/>
    <property type="match status" value="1"/>
</dbReference>
<evidence type="ECO:0000256" key="1">
    <source>
        <dbReference type="ARBA" id="ARBA00022977"/>
    </source>
</evidence>
<feature type="binding site" evidence="2">
    <location>
        <position position="47"/>
    </location>
    <ligand>
        <name>Mg(2+)</name>
        <dbReference type="ChEBI" id="CHEBI:18420"/>
        <label>2</label>
    </ligand>
</feature>
<dbReference type="EMBL" id="FOYU01000004">
    <property type="protein sequence ID" value="SFR58468.1"/>
    <property type="molecule type" value="Genomic_DNA"/>
</dbReference>
<comment type="miscellaneous">
    <text evidence="2">Reaction mechanism of ThiL seems to utilize a direct, inline transfer of the gamma-phosphate of ATP to TMP rather than a phosphorylated enzyme intermediate.</text>
</comment>
<evidence type="ECO:0000259" key="4">
    <source>
        <dbReference type="Pfam" id="PF02769"/>
    </source>
</evidence>
<evidence type="ECO:0000259" key="3">
    <source>
        <dbReference type="Pfam" id="PF00586"/>
    </source>
</evidence>
<dbReference type="GO" id="GO:0009228">
    <property type="term" value="P:thiamine biosynthetic process"/>
    <property type="evidence" value="ECO:0007669"/>
    <property type="project" value="UniProtKB-KW"/>
</dbReference>
<dbReference type="CDD" id="cd02194">
    <property type="entry name" value="ThiL"/>
    <property type="match status" value="1"/>
</dbReference>
<keyword evidence="1 2" id="KW-0784">Thiamine biosynthesis</keyword>
<dbReference type="GO" id="GO:0005524">
    <property type="term" value="F:ATP binding"/>
    <property type="evidence" value="ECO:0007669"/>
    <property type="project" value="UniProtKB-UniRule"/>
</dbReference>
<dbReference type="Pfam" id="PF00586">
    <property type="entry name" value="AIRS"/>
    <property type="match status" value="1"/>
</dbReference>
<accession>A0A1I6HVP2</accession>
<keyword evidence="2" id="KW-0460">Magnesium</keyword>
<feature type="binding site" evidence="2">
    <location>
        <position position="47"/>
    </location>
    <ligand>
        <name>Mg(2+)</name>
        <dbReference type="ChEBI" id="CHEBI:18420"/>
        <label>1</label>
    </ligand>
</feature>
<keyword evidence="2" id="KW-0547">Nucleotide-binding</keyword>
<feature type="binding site" evidence="2">
    <location>
        <position position="30"/>
    </location>
    <ligand>
        <name>Mg(2+)</name>
        <dbReference type="ChEBI" id="CHEBI:18420"/>
        <label>3</label>
    </ligand>
</feature>
<dbReference type="Pfam" id="PF02769">
    <property type="entry name" value="AIRS_C"/>
    <property type="match status" value="1"/>
</dbReference>
<protein>
    <recommendedName>
        <fullName evidence="2">Thiamine-monophosphate kinase</fullName>
        <shortName evidence="2">TMP kinase</shortName>
        <shortName evidence="2">Thiamine-phosphate kinase</shortName>
        <ecNumber evidence="2">2.7.4.16</ecNumber>
    </recommendedName>
</protein>
<feature type="binding site" evidence="2">
    <location>
        <position position="46"/>
    </location>
    <ligand>
        <name>Mg(2+)</name>
        <dbReference type="ChEBI" id="CHEBI:18420"/>
        <label>1</label>
    </ligand>
</feature>
<comment type="pathway">
    <text evidence="2">Cofactor biosynthesis; thiamine diphosphate biosynthesis; thiamine diphosphate from thiamine phosphate: step 1/1.</text>
</comment>
<dbReference type="EC" id="2.7.4.16" evidence="2"/>
<dbReference type="Proteomes" id="UP000199424">
    <property type="component" value="Unassembled WGS sequence"/>
</dbReference>
<feature type="binding site" evidence="2">
    <location>
        <position position="54"/>
    </location>
    <ligand>
        <name>substrate</name>
    </ligand>
</feature>
<dbReference type="InterPro" id="IPR036676">
    <property type="entry name" value="PurM-like_C_sf"/>
</dbReference>
<dbReference type="InterPro" id="IPR010918">
    <property type="entry name" value="PurM-like_C_dom"/>
</dbReference>
<dbReference type="PANTHER" id="PTHR30270:SF0">
    <property type="entry name" value="THIAMINE-MONOPHOSPHATE KINASE"/>
    <property type="match status" value="1"/>
</dbReference>
<dbReference type="Gene3D" id="3.30.1330.10">
    <property type="entry name" value="PurM-like, N-terminal domain"/>
    <property type="match status" value="1"/>
</dbReference>
<feature type="binding site" evidence="2">
    <location>
        <position position="262"/>
    </location>
    <ligand>
        <name>substrate</name>
    </ligand>
</feature>
<dbReference type="NCBIfam" id="TIGR01379">
    <property type="entry name" value="thiL"/>
    <property type="match status" value="1"/>
</dbReference>
<evidence type="ECO:0000313" key="6">
    <source>
        <dbReference type="Proteomes" id="UP000199424"/>
    </source>
</evidence>
<dbReference type="HAMAP" id="MF_02128">
    <property type="entry name" value="TMP_kinase"/>
    <property type="match status" value="1"/>
</dbReference>
<dbReference type="UniPathway" id="UPA00060">
    <property type="reaction ID" value="UER00142"/>
</dbReference>
<evidence type="ECO:0000256" key="2">
    <source>
        <dbReference type="HAMAP-Rule" id="MF_02128"/>
    </source>
</evidence>
<gene>
    <name evidence="2" type="primary">thiL</name>
    <name evidence="5" type="ORF">SAMN04488070_2160</name>
</gene>
<keyword evidence="2" id="KW-0479">Metal-binding</keyword>
<comment type="function">
    <text evidence="2">Catalyzes the ATP-dependent phosphorylation of thiamine-monophosphate (TMP) to form thiamine-pyrophosphate (TPP), the active form of vitamin B1.</text>
</comment>
<dbReference type="GO" id="GO:0000287">
    <property type="term" value="F:magnesium ion binding"/>
    <property type="evidence" value="ECO:0007669"/>
    <property type="project" value="UniProtKB-UniRule"/>
</dbReference>
<keyword evidence="2 5" id="KW-0418">Kinase</keyword>
<sequence length="332" mass="36070">MAFGEFDLIETYFTHRLPQRDDVDLGIGDDGAIARVPENSELVIVTDTMVEGVHFDRDTPARALGHKVVAVNLSDLAAMGAEPAWISLAITLPEINDDWLTGFAHGLREICDYYNCQLIGGDTTQGPLSVTITAHGFVPTGKALRRSGAKPGDWIYVSGTLGDAGLALAARQHRQQLSPDYQRKLTERLYFPSPRVALGQSLRGIASSAIDVSDGLLADLRHILKASHVGARLSVDEVPLSLALTESLTEEQALIYALTSGDDYELLFTVPEAQRGLFDTVTAHSPSKPVCIGRVTNEAEVVQLFHDDEPWQLPDITPGFEHFRSPADSSAE</sequence>
<feature type="binding site" evidence="2">
    <location>
        <position position="30"/>
    </location>
    <ligand>
        <name>Mg(2+)</name>
        <dbReference type="ChEBI" id="CHEBI:18420"/>
        <label>4</label>
    </ligand>
</feature>
<keyword evidence="2" id="KW-0067">ATP-binding</keyword>
<dbReference type="InterPro" id="IPR036921">
    <property type="entry name" value="PurM-like_N_sf"/>
</dbReference>
<dbReference type="RefSeq" id="WP_092858432.1">
    <property type="nucleotide sequence ID" value="NZ_FOYU01000004.1"/>
</dbReference>
<comment type="similarity">
    <text evidence="2">Belongs to the thiamine-monophosphate kinase family.</text>
</comment>
<dbReference type="AlphaFoldDB" id="A0A1I6HVP2"/>
<dbReference type="Gene3D" id="3.90.650.10">
    <property type="entry name" value="PurM-like C-terminal domain"/>
    <property type="match status" value="1"/>
</dbReference>
<dbReference type="GO" id="GO:0009229">
    <property type="term" value="P:thiamine diphosphate biosynthetic process"/>
    <property type="evidence" value="ECO:0007669"/>
    <property type="project" value="UniProtKB-UniRule"/>
</dbReference>
<proteinExistence type="inferred from homology"/>
<evidence type="ECO:0000313" key="5">
    <source>
        <dbReference type="EMBL" id="SFR58468.1"/>
    </source>
</evidence>
<feature type="binding site" evidence="2">
    <location>
        <position position="75"/>
    </location>
    <ligand>
        <name>Mg(2+)</name>
        <dbReference type="ChEBI" id="CHEBI:18420"/>
        <label>4</label>
    </ligand>
</feature>
<comment type="caution">
    <text evidence="2">Lacks conserved residue(s) required for the propagation of feature annotation.</text>
</comment>
<organism evidence="5 6">
    <name type="scientific">Pseudidiomarina maritima</name>
    <dbReference type="NCBI Taxonomy" id="519453"/>
    <lineage>
        <taxon>Bacteria</taxon>
        <taxon>Pseudomonadati</taxon>
        <taxon>Pseudomonadota</taxon>
        <taxon>Gammaproteobacteria</taxon>
        <taxon>Alteromonadales</taxon>
        <taxon>Idiomarinaceae</taxon>
        <taxon>Pseudidiomarina</taxon>
    </lineage>
</organism>
<feature type="binding site" evidence="2">
    <location>
        <position position="122"/>
    </location>
    <ligand>
        <name>Mg(2+)</name>
        <dbReference type="ChEBI" id="CHEBI:18420"/>
        <label>1</label>
    </ligand>
</feature>
<dbReference type="SUPFAM" id="SSF55326">
    <property type="entry name" value="PurM N-terminal domain-like"/>
    <property type="match status" value="1"/>
</dbReference>
<keyword evidence="2" id="KW-0808">Transferase</keyword>
<feature type="binding site" evidence="2">
    <location>
        <position position="146"/>
    </location>
    <ligand>
        <name>ATP</name>
        <dbReference type="ChEBI" id="CHEBI:30616"/>
    </ligand>
</feature>
<feature type="binding site" evidence="2">
    <location>
        <position position="75"/>
    </location>
    <ligand>
        <name>Mg(2+)</name>
        <dbReference type="ChEBI" id="CHEBI:18420"/>
        <label>3</label>
    </ligand>
</feature>
<dbReference type="GO" id="GO:0009030">
    <property type="term" value="F:thiamine-phosphate kinase activity"/>
    <property type="evidence" value="ECO:0007669"/>
    <property type="project" value="UniProtKB-UniRule"/>
</dbReference>
<feature type="binding site" evidence="2">
    <location>
        <position position="75"/>
    </location>
    <ligand>
        <name>Mg(2+)</name>
        <dbReference type="ChEBI" id="CHEBI:18420"/>
        <label>2</label>
    </ligand>
</feature>
<feature type="binding site" evidence="2">
    <location>
        <position position="211"/>
    </location>
    <ligand>
        <name>Mg(2+)</name>
        <dbReference type="ChEBI" id="CHEBI:18420"/>
        <label>3</label>
    </ligand>
</feature>
<dbReference type="InterPro" id="IPR006283">
    <property type="entry name" value="ThiL-like"/>
</dbReference>
<dbReference type="PANTHER" id="PTHR30270">
    <property type="entry name" value="THIAMINE-MONOPHOSPHATE KINASE"/>
    <property type="match status" value="1"/>
</dbReference>